<feature type="transmembrane region" description="Helical" evidence="7">
    <location>
        <begin position="1486"/>
        <end position="1505"/>
    </location>
</feature>
<dbReference type="GO" id="GO:0043491">
    <property type="term" value="P:phosphatidylinositol 3-kinase/protein kinase B signal transduction"/>
    <property type="evidence" value="ECO:0007669"/>
    <property type="project" value="TreeGrafter"/>
</dbReference>
<keyword evidence="7" id="KW-0812">Transmembrane</keyword>
<keyword evidence="4" id="KW-0418">Kinase</keyword>
<dbReference type="Pfam" id="PF00613">
    <property type="entry name" value="PI3Ka"/>
    <property type="match status" value="1"/>
</dbReference>
<dbReference type="GO" id="GO:0016477">
    <property type="term" value="P:cell migration"/>
    <property type="evidence" value="ECO:0007669"/>
    <property type="project" value="TreeGrafter"/>
</dbReference>
<feature type="compositionally biased region" description="Polar residues" evidence="6">
    <location>
        <begin position="41"/>
        <end position="52"/>
    </location>
</feature>
<dbReference type="GO" id="GO:0035005">
    <property type="term" value="F:1-phosphatidylinositol-4-phosphate 3-kinase activity"/>
    <property type="evidence" value="ECO:0007669"/>
    <property type="project" value="TreeGrafter"/>
</dbReference>
<organism evidence="10 11">
    <name type="scientific">Phytophthora cactorum</name>
    <dbReference type="NCBI Taxonomy" id="29920"/>
    <lineage>
        <taxon>Eukaryota</taxon>
        <taxon>Sar</taxon>
        <taxon>Stramenopiles</taxon>
        <taxon>Oomycota</taxon>
        <taxon>Peronosporomycetes</taxon>
        <taxon>Peronosporales</taxon>
        <taxon>Peronosporaceae</taxon>
        <taxon>Phytophthora</taxon>
    </lineage>
</organism>
<dbReference type="PANTHER" id="PTHR10048:SF14">
    <property type="entry name" value="LD28067P"/>
    <property type="match status" value="1"/>
</dbReference>
<evidence type="ECO:0000256" key="1">
    <source>
        <dbReference type="ARBA" id="ARBA00012073"/>
    </source>
</evidence>
<keyword evidence="3" id="KW-0547">Nucleotide-binding</keyword>
<dbReference type="InterPro" id="IPR018936">
    <property type="entry name" value="PI3/4_kinase_CS"/>
</dbReference>
<reference evidence="10" key="1">
    <citation type="submission" date="2021-01" db="EMBL/GenBank/DDBJ databases">
        <title>Phytophthora aleatoria, a newly-described species from Pinus radiata is distinct from Phytophthora cactorum isolates based on comparative genomics.</title>
        <authorList>
            <person name="Mcdougal R."/>
            <person name="Panda P."/>
            <person name="Williams N."/>
            <person name="Studholme D.J."/>
        </authorList>
    </citation>
    <scope>NUCLEOTIDE SEQUENCE</scope>
    <source>
        <strain evidence="10">NZFS 3830</strain>
    </source>
</reference>
<dbReference type="PROSITE" id="PS00916">
    <property type="entry name" value="PI3_4_KINASE_2"/>
    <property type="match status" value="1"/>
</dbReference>
<dbReference type="GO" id="GO:0048015">
    <property type="term" value="P:phosphatidylinositol-mediated signaling"/>
    <property type="evidence" value="ECO:0007669"/>
    <property type="project" value="TreeGrafter"/>
</dbReference>
<dbReference type="InterPro" id="IPR001263">
    <property type="entry name" value="PI3K_accessory_dom"/>
</dbReference>
<evidence type="ECO:0000259" key="8">
    <source>
        <dbReference type="PROSITE" id="PS50290"/>
    </source>
</evidence>
<dbReference type="GO" id="GO:0005886">
    <property type="term" value="C:plasma membrane"/>
    <property type="evidence" value="ECO:0007669"/>
    <property type="project" value="TreeGrafter"/>
</dbReference>
<dbReference type="GO" id="GO:0106245">
    <property type="term" value="F:L-serine-phosphatidylethanolamine phosphatidyltransferase activity"/>
    <property type="evidence" value="ECO:0007669"/>
    <property type="project" value="InterPro"/>
</dbReference>
<evidence type="ECO:0000256" key="5">
    <source>
        <dbReference type="ARBA" id="ARBA00022840"/>
    </source>
</evidence>
<evidence type="ECO:0000259" key="9">
    <source>
        <dbReference type="PROSITE" id="PS51545"/>
    </source>
</evidence>
<dbReference type="OrthoDB" id="67688at2759"/>
<comment type="caution">
    <text evidence="10">The sequence shown here is derived from an EMBL/GenBank/DDBJ whole genome shotgun (WGS) entry which is preliminary data.</text>
</comment>
<dbReference type="Pfam" id="PF03034">
    <property type="entry name" value="PSS"/>
    <property type="match status" value="1"/>
</dbReference>
<evidence type="ECO:0000256" key="3">
    <source>
        <dbReference type="ARBA" id="ARBA00022741"/>
    </source>
</evidence>
<feature type="transmembrane region" description="Helical" evidence="7">
    <location>
        <begin position="1414"/>
        <end position="1434"/>
    </location>
</feature>
<dbReference type="GO" id="GO:0016303">
    <property type="term" value="F:1-phosphatidylinositol-3-kinase activity"/>
    <property type="evidence" value="ECO:0007669"/>
    <property type="project" value="UniProtKB-EC"/>
</dbReference>
<dbReference type="PROSITE" id="PS51545">
    <property type="entry name" value="PIK_HELICAL"/>
    <property type="match status" value="1"/>
</dbReference>
<feature type="domain" description="PI3K/PI4K catalytic" evidence="8">
    <location>
        <begin position="887"/>
        <end position="1234"/>
    </location>
</feature>
<feature type="compositionally biased region" description="Basic and acidic residues" evidence="6">
    <location>
        <begin position="18"/>
        <end position="31"/>
    </location>
</feature>
<evidence type="ECO:0000313" key="10">
    <source>
        <dbReference type="EMBL" id="KAG6955051.1"/>
    </source>
</evidence>
<evidence type="ECO:0000256" key="6">
    <source>
        <dbReference type="SAM" id="MobiDB-lite"/>
    </source>
</evidence>
<feature type="transmembrane region" description="Helical" evidence="7">
    <location>
        <begin position="1525"/>
        <end position="1545"/>
    </location>
</feature>
<feature type="region of interest" description="Disordered" evidence="6">
    <location>
        <begin position="1"/>
        <end position="55"/>
    </location>
</feature>
<feature type="domain" description="PIK helical" evidence="9">
    <location>
        <begin position="645"/>
        <end position="822"/>
    </location>
</feature>
<evidence type="ECO:0000256" key="2">
    <source>
        <dbReference type="ARBA" id="ARBA00022679"/>
    </source>
</evidence>
<dbReference type="GO" id="GO:0005942">
    <property type="term" value="C:phosphatidylinositol 3-kinase complex"/>
    <property type="evidence" value="ECO:0007669"/>
    <property type="project" value="TreeGrafter"/>
</dbReference>
<dbReference type="InterPro" id="IPR000403">
    <property type="entry name" value="PI3/4_kinase_cat_dom"/>
</dbReference>
<protein>
    <recommendedName>
        <fullName evidence="1">phosphatidylinositol 3-kinase</fullName>
        <ecNumber evidence="1">2.7.1.137</ecNumber>
    </recommendedName>
</protein>
<evidence type="ECO:0000256" key="7">
    <source>
        <dbReference type="SAM" id="Phobius"/>
    </source>
</evidence>
<evidence type="ECO:0000256" key="4">
    <source>
        <dbReference type="ARBA" id="ARBA00022777"/>
    </source>
</evidence>
<dbReference type="FunFam" id="3.30.1010.10:FF:000008">
    <property type="entry name" value="Phosphatidylinositol 4,5-bisphosphate 3-kinase catalytic subunit gamma"/>
    <property type="match status" value="1"/>
</dbReference>
<dbReference type="GO" id="GO:0005524">
    <property type="term" value="F:ATP binding"/>
    <property type="evidence" value="ECO:0007669"/>
    <property type="project" value="UniProtKB-KW"/>
</dbReference>
<keyword evidence="7" id="KW-0472">Membrane</keyword>
<dbReference type="SMART" id="SM00146">
    <property type="entry name" value="PI3Kc"/>
    <property type="match status" value="1"/>
</dbReference>
<dbReference type="PROSITE" id="PS50290">
    <property type="entry name" value="PI3_4_KINASE_3"/>
    <property type="match status" value="1"/>
</dbReference>
<feature type="transmembrane region" description="Helical" evidence="7">
    <location>
        <begin position="1589"/>
        <end position="1610"/>
    </location>
</feature>
<dbReference type="Pfam" id="PF00454">
    <property type="entry name" value="PI3_PI4_kinase"/>
    <property type="match status" value="1"/>
</dbReference>
<evidence type="ECO:0000313" key="11">
    <source>
        <dbReference type="Proteomes" id="UP000688947"/>
    </source>
</evidence>
<sequence length="1624" mass="184016">MGEVVNPSDIHPSVSDGKTGHDDPVNSEEARQAAPAELENTRNASDLQTSTEPHMKENKWKLAFRQLMFMKRMNMQFNDRTKNEIELRQQNISPTSLICSVPYFNTFSAEEIKALVGVSRRVRLRPGETLSLGIVNANLQQEGDFCVVISGNLALSKASVPSAMALKQAALYPQLRLGIGDYFSIHGSSDMKVIAMELAEYLTIPIKTILEINVSICALIDAEKNDLAPEASEDHFPNITPENELDHTLEYLKNALTSIFSARKVRIYALDNVNEKLVIKFSDERLSKRSVDVTSSTGQQVLEKGGPICIGDAAELLSDEIDEDDVARELYRPDTIVLAAPFFEFDAMQTNGSLMETAKMVGVLELVIEPSDHEGDVGSATSNDFCILEFVTEEIGRYLFFHYERFFYVSSQAHAPPLAFSAAAGSSELGNTEVFPSPPDGPVLQDHRQLVLNIGKVHLSISETVSLAKVSIQHGSTVLYETSTLLRYEPHRDSHGDKSHLASPSREITCDPSGGIEMGLRLIDMPHGSHLKLTFTTKTGDVVAWSGLHLFDFGHTLRTGTTLMDIVMLPAGSGIITPLDIENCLRHDRLNHQKVGSMEITLECSGSCPQSFAFSSISSKKKSIAFRASIFFKGDSSERKSGAREIPSLENIPMDKQKLLQRLRRDPLADLSSDDRAFIWTSRLMLMEDSALLPAFLLSVDWGNREQVLEAYRLLLHWKQPTYLQALQLLSPLYSDPKVRAYAVRCMHALPDYRLQLYLLQLVQALKNERYHDSALARFLLMRALTNPSQIGYLLYWFLKAESHNQQTAERFNLISSQYLQLCGNYKLEIRQSVYVMRKLEEVAAIVKGESSSTSRKDKLHKALEAVVFPETFQLPLQPRSYCTRVIVENCRVMESKKRPLFLQFESAKAQHGRPYVIFKAGDDLRQDQLVLQILRVMDDLWREAGLDLCLLPYACISTGDDIGMIEVVGDSETLASIIYARHAKSRTKLGRKLNAAKDALIKDGVLSDWLFKQPSSPIRATSADVVLDSVSPTGSAPSSPAKEEERARSISSCFPISPRRRKKSTSTRDLETTQNFVRSCAGYCVATYVLGIGDRHNDNIMLQRSGKFFHIDFGHFLGNFKSKLGVKRERAPFVFTPSMLDTMGGKKMRHHCIQQKEILNRRRKATLKMQDEVAQRTVLRSRRNSDLDDDPEVYGNEPGSNYENRKWSMEETVEVDDDNESQWISSPHTLTAGFLLMLWIVYAAFHEPVTPLENPDEQFAADVKRGVKYACVFFLTYCSLQLPDGHFVRPHPIVWRLLTGLFILYEMLLILLLFLKTNDARQFMKLLDPSLGVELPETSYAADCRVYTPENPDSHFANIKATLFDRFVIMHFFGWIVGSIMVRSKMISWILSVMFELYEITFSHWLANFNECWWDHLFFDIFTCNAAGIYLGMKICRYFEMRRFNWVGIRKIPNLTGKAKRALAQFTPAYWMAYDWKIFRSAERFWRVMSMVTILSIMMLNSFFLKTVLWVPASSNINIYRLGVWYSAGSYAVAEYYIFCSFTMNYEGKKMPVQKLGPRAWLGIAVVVTEVLVIIKHGQGMFTAPFPLYVKLIWAAIFAVLVFGSTIYFKCINKPLDEDKKTQ</sequence>
<gene>
    <name evidence="10" type="ORF">JG687_00011444</name>
</gene>
<feature type="transmembrane region" description="Helical" evidence="7">
    <location>
        <begin position="1557"/>
        <end position="1577"/>
    </location>
</feature>
<proteinExistence type="predicted"/>
<dbReference type="VEuPathDB" id="FungiDB:PC110_g14274"/>
<dbReference type="PANTHER" id="PTHR10048">
    <property type="entry name" value="PHOSPHATIDYLINOSITOL KINASE"/>
    <property type="match status" value="1"/>
</dbReference>
<dbReference type="GO" id="GO:0040012">
    <property type="term" value="P:regulation of locomotion"/>
    <property type="evidence" value="ECO:0007669"/>
    <property type="project" value="UniProtKB-ARBA"/>
</dbReference>
<keyword evidence="5" id="KW-0067">ATP-binding</keyword>
<feature type="region of interest" description="Disordered" evidence="6">
    <location>
        <begin position="1182"/>
        <end position="1202"/>
    </location>
</feature>
<dbReference type="VEuPathDB" id="FungiDB:PC110_g14275"/>
<dbReference type="EC" id="2.7.1.137" evidence="1"/>
<dbReference type="CDD" id="cd00891">
    <property type="entry name" value="PI3Kc"/>
    <property type="match status" value="1"/>
</dbReference>
<dbReference type="SMART" id="SM00145">
    <property type="entry name" value="PI3Ka"/>
    <property type="match status" value="1"/>
</dbReference>
<feature type="region of interest" description="Disordered" evidence="6">
    <location>
        <begin position="1030"/>
        <end position="1070"/>
    </location>
</feature>
<dbReference type="EMBL" id="JAENGZ010000702">
    <property type="protein sequence ID" value="KAG6955051.1"/>
    <property type="molecule type" value="Genomic_DNA"/>
</dbReference>
<dbReference type="GO" id="GO:0006659">
    <property type="term" value="P:phosphatidylserine biosynthetic process"/>
    <property type="evidence" value="ECO:0007669"/>
    <property type="project" value="InterPro"/>
</dbReference>
<feature type="transmembrane region" description="Helical" evidence="7">
    <location>
        <begin position="1295"/>
        <end position="1316"/>
    </location>
</feature>
<dbReference type="PROSITE" id="PS00915">
    <property type="entry name" value="PI3_4_KINASE_1"/>
    <property type="match status" value="1"/>
</dbReference>
<dbReference type="GO" id="GO:0005737">
    <property type="term" value="C:cytoplasm"/>
    <property type="evidence" value="ECO:0007669"/>
    <property type="project" value="TreeGrafter"/>
</dbReference>
<dbReference type="InterPro" id="IPR015433">
    <property type="entry name" value="PI3/4_kinase"/>
</dbReference>
<dbReference type="Proteomes" id="UP000688947">
    <property type="component" value="Unassembled WGS sequence"/>
</dbReference>
<dbReference type="InterPro" id="IPR035448">
    <property type="entry name" value="PI3Kc"/>
</dbReference>
<dbReference type="InterPro" id="IPR004277">
    <property type="entry name" value="PSS"/>
</dbReference>
<accession>A0A8T1U9R2</accession>
<keyword evidence="7" id="KW-1133">Transmembrane helix</keyword>
<keyword evidence="2" id="KW-0808">Transferase</keyword>
<name>A0A8T1U9R2_9STRA</name>